<organism evidence="1 2">
    <name type="scientific">Xenoophorus captivus</name>
    <dbReference type="NCBI Taxonomy" id="1517983"/>
    <lineage>
        <taxon>Eukaryota</taxon>
        <taxon>Metazoa</taxon>
        <taxon>Chordata</taxon>
        <taxon>Craniata</taxon>
        <taxon>Vertebrata</taxon>
        <taxon>Euteleostomi</taxon>
        <taxon>Actinopterygii</taxon>
        <taxon>Neopterygii</taxon>
        <taxon>Teleostei</taxon>
        <taxon>Neoteleostei</taxon>
        <taxon>Acanthomorphata</taxon>
        <taxon>Ovalentaria</taxon>
        <taxon>Atherinomorphae</taxon>
        <taxon>Cyprinodontiformes</taxon>
        <taxon>Goodeidae</taxon>
        <taxon>Xenoophorus</taxon>
    </lineage>
</organism>
<comment type="caution">
    <text evidence="1">The sequence shown here is derived from an EMBL/GenBank/DDBJ whole genome shotgun (WGS) entry which is preliminary data.</text>
</comment>
<name>A0ABV0QXR2_9TELE</name>
<dbReference type="EMBL" id="JAHRIN010025704">
    <property type="protein sequence ID" value="MEQ2200092.1"/>
    <property type="molecule type" value="Genomic_DNA"/>
</dbReference>
<proteinExistence type="predicted"/>
<accession>A0ABV0QXR2</accession>
<protein>
    <submittedName>
        <fullName evidence="1">Uncharacterized protein</fullName>
    </submittedName>
</protein>
<keyword evidence="2" id="KW-1185">Reference proteome</keyword>
<reference evidence="1 2" key="1">
    <citation type="submission" date="2021-06" db="EMBL/GenBank/DDBJ databases">
        <authorList>
            <person name="Palmer J.M."/>
        </authorList>
    </citation>
    <scope>NUCLEOTIDE SEQUENCE [LARGE SCALE GENOMIC DNA]</scope>
    <source>
        <strain evidence="1 2">XC_2019</strain>
        <tissue evidence="1">Muscle</tissue>
    </source>
</reference>
<gene>
    <name evidence="1" type="ORF">XENOCAPTIV_022323</name>
</gene>
<sequence>MILRTHSKEKRETIFLHHFISLFLEGDDNESNENVDEEEGEDHEVHHVKDGHLHPIPWARALILIGRIH</sequence>
<dbReference type="Proteomes" id="UP001434883">
    <property type="component" value="Unassembled WGS sequence"/>
</dbReference>
<evidence type="ECO:0000313" key="1">
    <source>
        <dbReference type="EMBL" id="MEQ2200092.1"/>
    </source>
</evidence>
<evidence type="ECO:0000313" key="2">
    <source>
        <dbReference type="Proteomes" id="UP001434883"/>
    </source>
</evidence>